<protein>
    <submittedName>
        <fullName evidence="1">Uncharacterized protein</fullName>
    </submittedName>
</protein>
<reference evidence="1 2" key="1">
    <citation type="submission" date="2023-03" db="EMBL/GenBank/DDBJ databases">
        <title>High recombination rates correlate with genetic variation in Cardiocondyla obscurior ants.</title>
        <authorList>
            <person name="Errbii M."/>
        </authorList>
    </citation>
    <scope>NUCLEOTIDE SEQUENCE [LARGE SCALE GENOMIC DNA]</scope>
    <source>
        <strain evidence="1">Alpha-2009</strain>
        <tissue evidence="1">Whole body</tissue>
    </source>
</reference>
<name>A0AAW2GN15_9HYME</name>
<evidence type="ECO:0000313" key="2">
    <source>
        <dbReference type="Proteomes" id="UP001430953"/>
    </source>
</evidence>
<proteinExistence type="predicted"/>
<sequence length="156" mass="17502">MGLIKYDKVFEDEATEVGVVYTDSNWILTSRELSSHNIVLTAISWLLGERSDKTDLVHLSTTMIDPADETKMYDFTAELNQLKENPATQQCKLYIGMAGLMTLAKELRLDGPTANSDYLIKRWKAFCASISLVDYVAPERCKGSVFPELCVTQRGP</sequence>
<accession>A0AAW2GN15</accession>
<dbReference type="EMBL" id="JADYXP020000003">
    <property type="protein sequence ID" value="KAL0128554.1"/>
    <property type="molecule type" value="Genomic_DNA"/>
</dbReference>
<gene>
    <name evidence="1" type="ORF">PUN28_003709</name>
</gene>
<organism evidence="1 2">
    <name type="scientific">Cardiocondyla obscurior</name>
    <dbReference type="NCBI Taxonomy" id="286306"/>
    <lineage>
        <taxon>Eukaryota</taxon>
        <taxon>Metazoa</taxon>
        <taxon>Ecdysozoa</taxon>
        <taxon>Arthropoda</taxon>
        <taxon>Hexapoda</taxon>
        <taxon>Insecta</taxon>
        <taxon>Pterygota</taxon>
        <taxon>Neoptera</taxon>
        <taxon>Endopterygota</taxon>
        <taxon>Hymenoptera</taxon>
        <taxon>Apocrita</taxon>
        <taxon>Aculeata</taxon>
        <taxon>Formicoidea</taxon>
        <taxon>Formicidae</taxon>
        <taxon>Myrmicinae</taxon>
        <taxon>Cardiocondyla</taxon>
    </lineage>
</organism>
<comment type="caution">
    <text evidence="1">The sequence shown here is derived from an EMBL/GenBank/DDBJ whole genome shotgun (WGS) entry which is preliminary data.</text>
</comment>
<evidence type="ECO:0000313" key="1">
    <source>
        <dbReference type="EMBL" id="KAL0128554.1"/>
    </source>
</evidence>
<keyword evidence="2" id="KW-1185">Reference proteome</keyword>
<dbReference type="AlphaFoldDB" id="A0AAW2GN15"/>
<dbReference type="Proteomes" id="UP001430953">
    <property type="component" value="Unassembled WGS sequence"/>
</dbReference>